<evidence type="ECO:0000256" key="1">
    <source>
        <dbReference type="SAM" id="MobiDB-lite"/>
    </source>
</evidence>
<feature type="domain" description="USP" evidence="2">
    <location>
        <begin position="74"/>
        <end position="477"/>
    </location>
</feature>
<reference evidence="3 4" key="1">
    <citation type="submission" date="2015-01" db="EMBL/GenBank/DDBJ databases">
        <title>The Genome Sequence of Fonsecaea multimorphosa CBS 102226.</title>
        <authorList>
            <consortium name="The Broad Institute Genomics Platform"/>
            <person name="Cuomo C."/>
            <person name="de Hoog S."/>
            <person name="Gorbushina A."/>
            <person name="Stielow B."/>
            <person name="Teixiera M."/>
            <person name="Abouelleil A."/>
            <person name="Chapman S.B."/>
            <person name="Priest M."/>
            <person name="Young S.K."/>
            <person name="Wortman J."/>
            <person name="Nusbaum C."/>
            <person name="Birren B."/>
        </authorList>
    </citation>
    <scope>NUCLEOTIDE SEQUENCE [LARGE SCALE GENOMIC DNA]</scope>
    <source>
        <strain evidence="3 4">CBS 102226</strain>
    </source>
</reference>
<feature type="region of interest" description="Disordered" evidence="1">
    <location>
        <begin position="587"/>
        <end position="629"/>
    </location>
</feature>
<sequence>MATPGYYISLCYGCATKGNPRPQHGWRHINATKSFGYCISCGGNLNNKKPSLEEILGIPEKPTVHTNHERPLRANLGRGKSTCYVSSALQILHNVHPFATILKNIKLVTDQNADILAKDANLNKHKTFLKCLQTTMSLLDLYANTENKIPSVHTQAFRMACDGLATLMGSSGPWKDEDSDSVEFLGFILETLNKISDTSGVQDPLAKTTPLALLENSRDWDRAAGASLPGLDQDTDGHWVSRKNSGYNSDIDETHTVQRIVESQCEKPDCRRVVRKFEFAWHITLSAANVEANEDGFLDFADLREASFSDRLTTQSGGTSCPYCADKPPSQRGRLVEVRSRIANEPELFMVEIGRHTQIGETDVRRITNYDHFDMKDWTPRIFSDPADYQPRSLRYNLVGALFYLHSPPHYIPFIRLGKEENALSLPNLPPSRRYGRLNDGKWVMFDDTKYQPTYRSPYLEMATPLCESLLIFRKAVPTNESLTAGSKVGEEQKPPESESESTSAVPPTPSSDSLLFFASPDHSQTIDDINLEAVDQKKERLKAREQRVQGRERSVNEQEQGLDVQKECLAERERKVREHEEYLNDRDQEMEVQKESLRARERKVRERERPLSEREQEMSERADSLDEREKKLREKEDFVNELAHQLREREHELRCREFEISDLTNDLPPSYRLRSLLNELNLADLCEALSILSDTMRTRMQGRQSSHLHGYRPPFLSGAQEDTSRIPAADPEYAPTSSPRTPARLGVRASRIPIRINHRRLQLHRTTVPAGTETVVQGGQTLSTDRRPATSLGVPPGSQVSDEKTPSFPQDSAQRKPASALEGEWCPESGSQRGKKQPEPPLKYQQSTEMATHLRLRYNEITRVERRTEGPDDELQLYVYRQGVPPRWESRRKLMKERPDLADLFH</sequence>
<dbReference type="EMBL" id="KN848071">
    <property type="protein sequence ID" value="KIX98542.1"/>
    <property type="molecule type" value="Genomic_DNA"/>
</dbReference>
<protein>
    <recommendedName>
        <fullName evidence="2">USP domain-containing protein</fullName>
    </recommendedName>
</protein>
<organism evidence="3 4">
    <name type="scientific">Fonsecaea multimorphosa CBS 102226</name>
    <dbReference type="NCBI Taxonomy" id="1442371"/>
    <lineage>
        <taxon>Eukaryota</taxon>
        <taxon>Fungi</taxon>
        <taxon>Dikarya</taxon>
        <taxon>Ascomycota</taxon>
        <taxon>Pezizomycotina</taxon>
        <taxon>Eurotiomycetes</taxon>
        <taxon>Chaetothyriomycetidae</taxon>
        <taxon>Chaetothyriales</taxon>
        <taxon>Herpotrichiellaceae</taxon>
        <taxon>Fonsecaea</taxon>
    </lineage>
</organism>
<dbReference type="RefSeq" id="XP_016632665.1">
    <property type="nucleotide sequence ID" value="XM_016776346.1"/>
</dbReference>
<name>A0A0D2JYC7_9EURO</name>
<accession>A0A0D2JYC7</accession>
<dbReference type="SUPFAM" id="SSF54001">
    <property type="entry name" value="Cysteine proteinases"/>
    <property type="match status" value="1"/>
</dbReference>
<proteinExistence type="predicted"/>
<dbReference type="GeneID" id="27711589"/>
<dbReference type="InterPro" id="IPR028889">
    <property type="entry name" value="USP"/>
</dbReference>
<feature type="region of interest" description="Disordered" evidence="1">
    <location>
        <begin position="759"/>
        <end position="848"/>
    </location>
</feature>
<dbReference type="Gene3D" id="3.90.70.10">
    <property type="entry name" value="Cysteine proteinases"/>
    <property type="match status" value="1"/>
</dbReference>
<dbReference type="Pfam" id="PF00443">
    <property type="entry name" value="UCH"/>
    <property type="match status" value="1"/>
</dbReference>
<keyword evidence="4" id="KW-1185">Reference proteome</keyword>
<dbReference type="InterPro" id="IPR038765">
    <property type="entry name" value="Papain-like_cys_pep_sf"/>
</dbReference>
<dbReference type="Proteomes" id="UP000053411">
    <property type="component" value="Unassembled WGS sequence"/>
</dbReference>
<dbReference type="InterPro" id="IPR001394">
    <property type="entry name" value="Peptidase_C19_UCH"/>
</dbReference>
<dbReference type="PROSITE" id="PS50235">
    <property type="entry name" value="USP_3"/>
    <property type="match status" value="1"/>
</dbReference>
<dbReference type="GO" id="GO:0016579">
    <property type="term" value="P:protein deubiquitination"/>
    <property type="evidence" value="ECO:0007669"/>
    <property type="project" value="InterPro"/>
</dbReference>
<dbReference type="VEuPathDB" id="FungiDB:Z520_05843"/>
<dbReference type="AlphaFoldDB" id="A0A0D2JYC7"/>
<feature type="region of interest" description="Disordered" evidence="1">
    <location>
        <begin position="705"/>
        <end position="745"/>
    </location>
</feature>
<dbReference type="GO" id="GO:0004843">
    <property type="term" value="F:cysteine-type deubiquitinase activity"/>
    <property type="evidence" value="ECO:0007669"/>
    <property type="project" value="InterPro"/>
</dbReference>
<feature type="compositionally biased region" description="Polar residues" evidence="1">
    <location>
        <begin position="775"/>
        <end position="784"/>
    </location>
</feature>
<feature type="compositionally biased region" description="Low complexity" evidence="1">
    <location>
        <begin position="501"/>
        <end position="514"/>
    </location>
</feature>
<gene>
    <name evidence="3" type="ORF">Z520_05843</name>
</gene>
<evidence type="ECO:0000313" key="4">
    <source>
        <dbReference type="Proteomes" id="UP000053411"/>
    </source>
</evidence>
<evidence type="ECO:0000313" key="3">
    <source>
        <dbReference type="EMBL" id="KIX98542.1"/>
    </source>
</evidence>
<evidence type="ECO:0000259" key="2">
    <source>
        <dbReference type="PROSITE" id="PS50235"/>
    </source>
</evidence>
<feature type="region of interest" description="Disordered" evidence="1">
    <location>
        <begin position="483"/>
        <end position="518"/>
    </location>
</feature>